<proteinExistence type="predicted"/>
<feature type="compositionally biased region" description="Basic residues" evidence="2">
    <location>
        <begin position="80"/>
        <end position="89"/>
    </location>
</feature>
<evidence type="ECO:0008006" key="5">
    <source>
        <dbReference type="Google" id="ProtNLM"/>
    </source>
</evidence>
<keyword evidence="1" id="KW-0175">Coiled coil</keyword>
<gene>
    <name evidence="3" type="ORF">OSTQU699_LOCUS2113</name>
</gene>
<name>A0A8S1IP59_9CHLO</name>
<keyword evidence="4" id="KW-1185">Reference proteome</keyword>
<evidence type="ECO:0000313" key="4">
    <source>
        <dbReference type="Proteomes" id="UP000708148"/>
    </source>
</evidence>
<dbReference type="AlphaFoldDB" id="A0A8S1IP59"/>
<dbReference type="CDD" id="cd14688">
    <property type="entry name" value="bZIP_YAP"/>
    <property type="match status" value="1"/>
</dbReference>
<dbReference type="OrthoDB" id="548708at2759"/>
<organism evidence="3 4">
    <name type="scientific">Ostreobium quekettii</name>
    <dbReference type="NCBI Taxonomy" id="121088"/>
    <lineage>
        <taxon>Eukaryota</taxon>
        <taxon>Viridiplantae</taxon>
        <taxon>Chlorophyta</taxon>
        <taxon>core chlorophytes</taxon>
        <taxon>Ulvophyceae</taxon>
        <taxon>TCBD clade</taxon>
        <taxon>Bryopsidales</taxon>
        <taxon>Ostreobineae</taxon>
        <taxon>Ostreobiaceae</taxon>
        <taxon>Ostreobium</taxon>
    </lineage>
</organism>
<accession>A0A8S1IP59</accession>
<dbReference type="EMBL" id="CAJHUC010000536">
    <property type="protein sequence ID" value="CAD7696752.1"/>
    <property type="molecule type" value="Genomic_DNA"/>
</dbReference>
<reference evidence="3" key="1">
    <citation type="submission" date="2020-12" db="EMBL/GenBank/DDBJ databases">
        <authorList>
            <person name="Iha C."/>
        </authorList>
    </citation>
    <scope>NUCLEOTIDE SEQUENCE</scope>
</reference>
<evidence type="ECO:0000256" key="2">
    <source>
        <dbReference type="SAM" id="MobiDB-lite"/>
    </source>
</evidence>
<comment type="caution">
    <text evidence="3">The sequence shown here is derived from an EMBL/GenBank/DDBJ whole genome shotgun (WGS) entry which is preliminary data.</text>
</comment>
<feature type="region of interest" description="Disordered" evidence="2">
    <location>
        <begin position="1"/>
        <end position="92"/>
    </location>
</feature>
<sequence length="656" mass="70652">MPGGEGGGPARRLEGTPGKGERSIDAFLSAPRTPAAIGGVPYDSTPGKDDPGRTASGGEEEIDGRAGDGNEGGEAGDRGKRARRRRTPHQQHLNKLCQRRYRERQKNKMTQMEAIVKRLDERSLLLRQAQHENSALRDMNQRLEVVVKEQQELLTTLNEASKQSGLPPLRVGHQVPHAPETPTTGQRCARGHLGPGAQPIQKAASVQQHPGRLISTWSPTQNEQSLVVEPQKRLFRASSAPGDNRLAKVLPPSHSWPGDNVWTLDSAAVGGDQQSSGLSASGTLIDPATWGRLKPAGHPPPSWSSACGHSRPPPNMYNKPITTGHQLHDDMPLGGAYVEPEGVDGTAITTSAQSPHAMLVDVEGPSVEQRSYGASGLQVHSPKVFLSGCSPTMQSVGMPPASVDAAAMDPMLQRTEQLGLVTAAPENIRIITQELGVRVQSLRNLLEANAIFMGGVQASEELVRVLGNMLSSVAELAVKIVTSRDPATPTFGSFVMPKMPEDLAPDEREAWQKCVTILNLSSRQKATILNLRAEHLHCLPKIYEERAQLNGKARAIMQASCNPLGPASPELRLVWDQIKLNIRQEHQVVVEGLHMLLFSILEPVQAALLVVEAHPVVVEPMKLGSAILSLSVDSTQRSSSSSSLGALSRHRTALDC</sequence>
<protein>
    <recommendedName>
        <fullName evidence="5">BZIP domain-containing protein</fullName>
    </recommendedName>
</protein>
<feature type="region of interest" description="Disordered" evidence="2">
    <location>
        <begin position="289"/>
        <end position="310"/>
    </location>
</feature>
<feature type="coiled-coil region" evidence="1">
    <location>
        <begin position="102"/>
        <end position="160"/>
    </location>
</feature>
<evidence type="ECO:0000313" key="3">
    <source>
        <dbReference type="EMBL" id="CAD7696752.1"/>
    </source>
</evidence>
<evidence type="ECO:0000256" key="1">
    <source>
        <dbReference type="SAM" id="Coils"/>
    </source>
</evidence>
<dbReference type="Proteomes" id="UP000708148">
    <property type="component" value="Unassembled WGS sequence"/>
</dbReference>
<feature type="region of interest" description="Disordered" evidence="2">
    <location>
        <begin position="179"/>
        <end position="206"/>
    </location>
</feature>
<feature type="compositionally biased region" description="Basic and acidic residues" evidence="2">
    <location>
        <begin position="11"/>
        <end position="24"/>
    </location>
</feature>